<evidence type="ECO:0000313" key="3">
    <source>
        <dbReference type="Proteomes" id="UP000238348"/>
    </source>
</evidence>
<organism evidence="2 3">
    <name type="scientific">Sorangium cellulosum</name>
    <name type="common">Polyangium cellulosum</name>
    <dbReference type="NCBI Taxonomy" id="56"/>
    <lineage>
        <taxon>Bacteria</taxon>
        <taxon>Pseudomonadati</taxon>
        <taxon>Myxococcota</taxon>
        <taxon>Polyangia</taxon>
        <taxon>Polyangiales</taxon>
        <taxon>Polyangiaceae</taxon>
        <taxon>Sorangium</taxon>
    </lineage>
</organism>
<feature type="signal peptide" evidence="1">
    <location>
        <begin position="1"/>
        <end position="22"/>
    </location>
</feature>
<keyword evidence="1" id="KW-0732">Signal</keyword>
<dbReference type="AlphaFoldDB" id="A0A2L0EV66"/>
<dbReference type="OrthoDB" id="5501897at2"/>
<evidence type="ECO:0000313" key="2">
    <source>
        <dbReference type="EMBL" id="AUX43196.1"/>
    </source>
</evidence>
<name>A0A2L0EV66_SORCE</name>
<evidence type="ECO:0000256" key="1">
    <source>
        <dbReference type="SAM" id="SignalP"/>
    </source>
</evidence>
<protein>
    <recommendedName>
        <fullName evidence="4">Secreted protein</fullName>
    </recommendedName>
</protein>
<accession>A0A2L0EV66</accession>
<gene>
    <name evidence="2" type="ORF">SOCE26_046400</name>
</gene>
<dbReference type="SUPFAM" id="SSF82171">
    <property type="entry name" value="DPP6 N-terminal domain-like"/>
    <property type="match status" value="1"/>
</dbReference>
<dbReference type="EMBL" id="CP012673">
    <property type="protein sequence ID" value="AUX43196.1"/>
    <property type="molecule type" value="Genomic_DNA"/>
</dbReference>
<proteinExistence type="predicted"/>
<sequence>MRYWTVGSVGAALIAAIAAAWGCGSGGGGSGGAATGGTGAATGGTGAATGGTGAATGGTGAGGDGSATHGAACTVEARGLEVSRGGGTTPAITWTGAGFAVAWQERGADEGDIHLAALDADGNRVREEVIDGGPNVSSHPSVHRDGEGLLVLWQDRDGAGSVVRGRRATLAGAPEGSAFDVGQSGAPEAWPLGAASQDGVVVAWMDTRGSQLKLLGGGAPNSAMPVDQARFPAVAAGDASTALAWAQGDAIGFARLDPESPAIDPILHQGVAAQLTRVALGGDDTFIVWEDTRSGTEQIRAIRISAQSEVSREALVSDGGGSANWPAPAWTGSGLAVAYYQFRERYPSVIVTFLSPDLTPTGIDLEVSEQAHARFPALAWTGRELGVAYAEKDRGVRLSRVRCR</sequence>
<feature type="chain" id="PRO_5014856323" description="Secreted protein" evidence="1">
    <location>
        <begin position="23"/>
        <end position="404"/>
    </location>
</feature>
<dbReference type="RefSeq" id="WP_104981904.1">
    <property type="nucleotide sequence ID" value="NZ_CP012673.1"/>
</dbReference>
<reference evidence="2 3" key="1">
    <citation type="submission" date="2015-09" db="EMBL/GenBank/DDBJ databases">
        <title>Sorangium comparison.</title>
        <authorList>
            <person name="Zaburannyi N."/>
            <person name="Bunk B."/>
            <person name="Overmann J."/>
            <person name="Mueller R."/>
        </authorList>
    </citation>
    <scope>NUCLEOTIDE SEQUENCE [LARGE SCALE GENOMIC DNA]</scope>
    <source>
        <strain evidence="2 3">So ce26</strain>
    </source>
</reference>
<evidence type="ECO:0008006" key="4">
    <source>
        <dbReference type="Google" id="ProtNLM"/>
    </source>
</evidence>
<dbReference type="Proteomes" id="UP000238348">
    <property type="component" value="Chromosome"/>
</dbReference>